<evidence type="ECO:0000256" key="8">
    <source>
        <dbReference type="ARBA" id="ARBA00049244"/>
    </source>
</evidence>
<dbReference type="InterPro" id="IPR008921">
    <property type="entry name" value="DNA_pol3_clamp-load_cplx_C"/>
</dbReference>
<dbReference type="SUPFAM" id="SSF52540">
    <property type="entry name" value="P-loop containing nucleoside triphosphate hydrolases"/>
    <property type="match status" value="1"/>
</dbReference>
<dbReference type="PANTHER" id="PTHR34388">
    <property type="entry name" value="DNA POLYMERASE III SUBUNIT DELTA"/>
    <property type="match status" value="1"/>
</dbReference>
<evidence type="ECO:0000256" key="4">
    <source>
        <dbReference type="ARBA" id="ARBA00022695"/>
    </source>
</evidence>
<evidence type="ECO:0000313" key="12">
    <source>
        <dbReference type="Proteomes" id="UP000061227"/>
    </source>
</evidence>
<dbReference type="InterPro" id="IPR048466">
    <property type="entry name" value="DNA_pol3_delta-like_C"/>
</dbReference>
<keyword evidence="12" id="KW-1185">Reference proteome</keyword>
<dbReference type="Gene3D" id="1.20.272.10">
    <property type="match status" value="1"/>
</dbReference>
<dbReference type="Gene3D" id="3.40.50.300">
    <property type="entry name" value="P-loop containing nucleotide triphosphate hydrolases"/>
    <property type="match status" value="1"/>
</dbReference>
<keyword evidence="5" id="KW-0235">DNA replication</keyword>
<reference evidence="11 12" key="1">
    <citation type="journal article" date="2015" name="BMC Genomics">
        <title>Comparative genomics of Fructobacillus spp. and Leuconostoc spp. reveals niche-specific evolution of Fructobacillus spp.</title>
        <authorList>
            <person name="Endo A."/>
            <person name="Tanizawa Y."/>
            <person name="Tanaka N."/>
            <person name="Maeno S."/>
            <person name="Kumar H."/>
            <person name="Shiwa Y."/>
            <person name="Okada S."/>
            <person name="Yoshikawa H."/>
            <person name="Dicks L."/>
            <person name="Nakagawa J."/>
            <person name="Arita M."/>
        </authorList>
    </citation>
    <scope>NUCLEOTIDE SEQUENCE [LARGE SCALE GENOMIC DNA]</scope>
    <source>
        <strain evidence="11 12">DSM 15468</strain>
    </source>
</reference>
<gene>
    <name evidence="11" type="ORF">FPFC_012410</name>
</gene>
<feature type="domain" description="DNA polymerase III delta N-terminal" evidence="9">
    <location>
        <begin position="35"/>
        <end position="155"/>
    </location>
</feature>
<dbReference type="Proteomes" id="UP000061227">
    <property type="component" value="Unassembled WGS sequence"/>
</dbReference>
<keyword evidence="4" id="KW-0548">Nucleotidyltransferase</keyword>
<dbReference type="STRING" id="220714.SAMN05660469_0312"/>
<name>A0A3F3GRR0_9LACO</name>
<feature type="domain" description="DNA polymerase III delta subunit-like C-terminal" evidence="10">
    <location>
        <begin position="232"/>
        <end position="347"/>
    </location>
</feature>
<evidence type="ECO:0000259" key="9">
    <source>
        <dbReference type="Pfam" id="PF06144"/>
    </source>
</evidence>
<dbReference type="EMBL" id="DF968063">
    <property type="protein sequence ID" value="GAP02361.1"/>
    <property type="molecule type" value="Genomic_DNA"/>
</dbReference>
<proteinExistence type="inferred from homology"/>
<comment type="catalytic activity">
    <reaction evidence="8">
        <text>DNA(n) + a 2'-deoxyribonucleoside 5'-triphosphate = DNA(n+1) + diphosphate</text>
        <dbReference type="Rhea" id="RHEA:22508"/>
        <dbReference type="Rhea" id="RHEA-COMP:17339"/>
        <dbReference type="Rhea" id="RHEA-COMP:17340"/>
        <dbReference type="ChEBI" id="CHEBI:33019"/>
        <dbReference type="ChEBI" id="CHEBI:61560"/>
        <dbReference type="ChEBI" id="CHEBI:173112"/>
        <dbReference type="EC" id="2.7.7.7"/>
    </reaction>
</comment>
<evidence type="ECO:0000256" key="1">
    <source>
        <dbReference type="ARBA" id="ARBA00012417"/>
    </source>
</evidence>
<dbReference type="SUPFAM" id="SSF48019">
    <property type="entry name" value="post-AAA+ oligomerization domain-like"/>
    <property type="match status" value="1"/>
</dbReference>
<evidence type="ECO:0000256" key="5">
    <source>
        <dbReference type="ARBA" id="ARBA00022705"/>
    </source>
</evidence>
<dbReference type="InterPro" id="IPR005790">
    <property type="entry name" value="DNA_polIII_delta"/>
</dbReference>
<dbReference type="GO" id="GO:0003887">
    <property type="term" value="F:DNA-directed DNA polymerase activity"/>
    <property type="evidence" value="ECO:0007669"/>
    <property type="project" value="UniProtKB-KW"/>
</dbReference>
<sequence length="347" mass="38631">MYITARKKDTSKLTATMTLQTLKQQIDQGALPFMYLVTGTETALIQKAHRLFSSIIDPAEQEMNQASYDFAEVGIDPILADYLSAPFFGDHRLVLVENPTFLTAGSKLNADQEKAFLSAIERPVPGNLLVLFADDATLDKRKKVTKAVMKEAELLDLPALNERQTKQAIQQFLQQRQVTMDNAAEAELLLRTQASYSKVLAELPKLLAYAKESQTIDLAGVMGLVPKESTAQAFDLADLVLKGQKGAALELYHDLIKNGEVPLRLNALLLGQFRLLLQVAGSQGSDQEVGQLLKVHPYRVKLARQSLGRYQPTKIRAGFLSILDMEIQMKSKTVDPVFLFEEFMVNF</sequence>
<evidence type="ECO:0000256" key="6">
    <source>
        <dbReference type="ARBA" id="ARBA00022932"/>
    </source>
</evidence>
<dbReference type="GO" id="GO:0006261">
    <property type="term" value="P:DNA-templated DNA replication"/>
    <property type="evidence" value="ECO:0007669"/>
    <property type="project" value="TreeGrafter"/>
</dbReference>
<dbReference type="InterPro" id="IPR010372">
    <property type="entry name" value="DNA_pol3_delta_N"/>
</dbReference>
<comment type="similarity">
    <text evidence="7">Belongs to the DNA polymerase HolA subunit family.</text>
</comment>
<protein>
    <recommendedName>
        <fullName evidence="2">DNA polymerase III subunit delta</fullName>
        <ecNumber evidence="1">2.7.7.7</ecNumber>
    </recommendedName>
</protein>
<keyword evidence="6" id="KW-0239">DNA-directed DNA polymerase</keyword>
<dbReference type="Gene3D" id="1.10.8.60">
    <property type="match status" value="1"/>
</dbReference>
<evidence type="ECO:0000256" key="3">
    <source>
        <dbReference type="ARBA" id="ARBA00022679"/>
    </source>
</evidence>
<evidence type="ECO:0000256" key="2">
    <source>
        <dbReference type="ARBA" id="ARBA00017703"/>
    </source>
</evidence>
<evidence type="ECO:0000256" key="7">
    <source>
        <dbReference type="ARBA" id="ARBA00034754"/>
    </source>
</evidence>
<accession>A0A3F3GRR0</accession>
<dbReference type="NCBIfam" id="TIGR01128">
    <property type="entry name" value="holA"/>
    <property type="match status" value="1"/>
</dbReference>
<dbReference type="AlphaFoldDB" id="A0A3F3GRR0"/>
<keyword evidence="3" id="KW-0808">Transferase</keyword>
<dbReference type="Pfam" id="PF21694">
    <property type="entry name" value="DNA_pol3_delta_C"/>
    <property type="match status" value="1"/>
</dbReference>
<dbReference type="GO" id="GO:0009360">
    <property type="term" value="C:DNA polymerase III complex"/>
    <property type="evidence" value="ECO:0007669"/>
    <property type="project" value="InterPro"/>
</dbReference>
<dbReference type="EC" id="2.7.7.7" evidence="1"/>
<evidence type="ECO:0000313" key="11">
    <source>
        <dbReference type="EMBL" id="GAP02361.1"/>
    </source>
</evidence>
<evidence type="ECO:0000259" key="10">
    <source>
        <dbReference type="Pfam" id="PF21694"/>
    </source>
</evidence>
<dbReference type="Pfam" id="PF06144">
    <property type="entry name" value="DNA_pol3_delta"/>
    <property type="match status" value="1"/>
</dbReference>
<dbReference type="InterPro" id="IPR027417">
    <property type="entry name" value="P-loop_NTPase"/>
</dbReference>
<dbReference type="PANTHER" id="PTHR34388:SF1">
    <property type="entry name" value="DNA POLYMERASE III SUBUNIT DELTA"/>
    <property type="match status" value="1"/>
</dbReference>
<organism evidence="11 12">
    <name type="scientific">Fructobacillus pseudoficulneus</name>
    <dbReference type="NCBI Taxonomy" id="220714"/>
    <lineage>
        <taxon>Bacteria</taxon>
        <taxon>Bacillati</taxon>
        <taxon>Bacillota</taxon>
        <taxon>Bacilli</taxon>
        <taxon>Lactobacillales</taxon>
        <taxon>Lactobacillaceae</taxon>
        <taxon>Fructobacillus</taxon>
    </lineage>
</organism>
<dbReference type="GO" id="GO:0003677">
    <property type="term" value="F:DNA binding"/>
    <property type="evidence" value="ECO:0007669"/>
    <property type="project" value="InterPro"/>
</dbReference>